<proteinExistence type="predicted"/>
<gene>
    <name evidence="1" type="ORF">CASFOL_020590</name>
</gene>
<sequence length="40" mass="4995">MVFHWTQWNLFSPAWFHRKDLKILSIFLRKLMFTAEEARV</sequence>
<dbReference type="Proteomes" id="UP001632038">
    <property type="component" value="Unassembled WGS sequence"/>
</dbReference>
<dbReference type="AlphaFoldDB" id="A0ABD3D1A4"/>
<name>A0ABD3D1A4_9LAMI</name>
<evidence type="ECO:0000313" key="1">
    <source>
        <dbReference type="EMBL" id="KAL3636043.1"/>
    </source>
</evidence>
<organism evidence="1 2">
    <name type="scientific">Castilleja foliolosa</name>
    <dbReference type="NCBI Taxonomy" id="1961234"/>
    <lineage>
        <taxon>Eukaryota</taxon>
        <taxon>Viridiplantae</taxon>
        <taxon>Streptophyta</taxon>
        <taxon>Embryophyta</taxon>
        <taxon>Tracheophyta</taxon>
        <taxon>Spermatophyta</taxon>
        <taxon>Magnoliopsida</taxon>
        <taxon>eudicotyledons</taxon>
        <taxon>Gunneridae</taxon>
        <taxon>Pentapetalae</taxon>
        <taxon>asterids</taxon>
        <taxon>lamiids</taxon>
        <taxon>Lamiales</taxon>
        <taxon>Orobanchaceae</taxon>
        <taxon>Pedicularideae</taxon>
        <taxon>Castillejinae</taxon>
        <taxon>Castilleja</taxon>
    </lineage>
</organism>
<evidence type="ECO:0000313" key="2">
    <source>
        <dbReference type="Proteomes" id="UP001632038"/>
    </source>
</evidence>
<keyword evidence="2" id="KW-1185">Reference proteome</keyword>
<comment type="caution">
    <text evidence="1">The sequence shown here is derived from an EMBL/GenBank/DDBJ whole genome shotgun (WGS) entry which is preliminary data.</text>
</comment>
<reference evidence="2" key="1">
    <citation type="journal article" date="2024" name="IScience">
        <title>Strigolactones Initiate the Formation of Haustorium-like Structures in Castilleja.</title>
        <authorList>
            <person name="Buerger M."/>
            <person name="Peterson D."/>
            <person name="Chory J."/>
        </authorList>
    </citation>
    <scope>NUCLEOTIDE SEQUENCE [LARGE SCALE GENOMIC DNA]</scope>
</reference>
<dbReference type="EMBL" id="JAVIJP010000027">
    <property type="protein sequence ID" value="KAL3636043.1"/>
    <property type="molecule type" value="Genomic_DNA"/>
</dbReference>
<protein>
    <submittedName>
        <fullName evidence="1">Uncharacterized protein</fullName>
    </submittedName>
</protein>
<accession>A0ABD3D1A4</accession>